<evidence type="ECO:0000313" key="2">
    <source>
        <dbReference type="Proteomes" id="UP000029554"/>
    </source>
</evidence>
<dbReference type="RefSeq" id="WP_035124154.1">
    <property type="nucleotide sequence ID" value="NZ_JRHH01000001.1"/>
</dbReference>
<dbReference type="Gene3D" id="3.30.1330.40">
    <property type="entry name" value="RutC-like"/>
    <property type="match status" value="1"/>
</dbReference>
<sequence>MLNDTKKYQALNMPWEKEYGYAQAVQHKDFVWISGQLGHDDKGSLLEGMENQMRQTYANIGKLLKGFNMNPDDIVEEVIYVIDMASAFECRKKLGYKFYPDPMRIASTIVVVTGLALPGQLIEIKIVARQ</sequence>
<dbReference type="PANTHER" id="PTHR43857:SF1">
    <property type="entry name" value="YJGH FAMILY PROTEIN"/>
    <property type="match status" value="1"/>
</dbReference>
<dbReference type="Proteomes" id="UP000029554">
    <property type="component" value="Unassembled WGS sequence"/>
</dbReference>
<dbReference type="PANTHER" id="PTHR43857">
    <property type="entry name" value="BLR7761 PROTEIN"/>
    <property type="match status" value="1"/>
</dbReference>
<dbReference type="STRING" id="1453498.LG45_02830"/>
<organism evidence="1 2">
    <name type="scientific">Flavobacterium aquatile LMG 4008 = ATCC 11947</name>
    <dbReference type="NCBI Taxonomy" id="1453498"/>
    <lineage>
        <taxon>Bacteria</taxon>
        <taxon>Pseudomonadati</taxon>
        <taxon>Bacteroidota</taxon>
        <taxon>Flavobacteriia</taxon>
        <taxon>Flavobacteriales</taxon>
        <taxon>Flavobacteriaceae</taxon>
        <taxon>Flavobacterium</taxon>
    </lineage>
</organism>
<dbReference type="Pfam" id="PF01042">
    <property type="entry name" value="Ribonuc_L-PSP"/>
    <property type="match status" value="1"/>
</dbReference>
<accession>A0A095V4B3</accession>
<dbReference type="AlphaFoldDB" id="A0A095V4B3"/>
<dbReference type="InterPro" id="IPR006175">
    <property type="entry name" value="YjgF/YER057c/UK114"/>
</dbReference>
<proteinExistence type="predicted"/>
<keyword evidence="2" id="KW-1185">Reference proteome</keyword>
<reference evidence="1 2" key="1">
    <citation type="submission" date="2014-09" db="EMBL/GenBank/DDBJ databases">
        <title>Whole Genome Shotgun of Flavobacterium aquatile LMG 4008.</title>
        <authorList>
            <person name="Gale A.N."/>
            <person name="Pipes S.E."/>
            <person name="Newman J.D."/>
        </authorList>
    </citation>
    <scope>NUCLEOTIDE SEQUENCE [LARGE SCALE GENOMIC DNA]</scope>
    <source>
        <strain evidence="1 2">LMG 4008</strain>
    </source>
</reference>
<protein>
    <submittedName>
        <fullName evidence="1">Uncharacterized protein</fullName>
    </submittedName>
</protein>
<comment type="caution">
    <text evidence="1">The sequence shown here is derived from an EMBL/GenBank/DDBJ whole genome shotgun (WGS) entry which is preliminary data.</text>
</comment>
<evidence type="ECO:0000313" key="1">
    <source>
        <dbReference type="EMBL" id="KGD69710.1"/>
    </source>
</evidence>
<dbReference type="InterPro" id="IPR035959">
    <property type="entry name" value="RutC-like_sf"/>
</dbReference>
<dbReference type="SUPFAM" id="SSF55298">
    <property type="entry name" value="YjgF-like"/>
    <property type="match status" value="1"/>
</dbReference>
<gene>
    <name evidence="1" type="ORF">LG45_02830</name>
</gene>
<dbReference type="eggNOG" id="COG0251">
    <property type="taxonomic scope" value="Bacteria"/>
</dbReference>
<name>A0A095V4B3_9FLAO</name>
<dbReference type="OrthoDB" id="9799840at2"/>
<dbReference type="EMBL" id="JRHH01000001">
    <property type="protein sequence ID" value="KGD69710.1"/>
    <property type="molecule type" value="Genomic_DNA"/>
</dbReference>